<reference evidence="1 2" key="1">
    <citation type="journal article" date="2022" name="Hortic Res">
        <title>A haplotype resolved chromosomal level avocado genome allows analysis of novel avocado genes.</title>
        <authorList>
            <person name="Nath O."/>
            <person name="Fletcher S.J."/>
            <person name="Hayward A."/>
            <person name="Shaw L.M."/>
            <person name="Masouleh A.K."/>
            <person name="Furtado A."/>
            <person name="Henry R.J."/>
            <person name="Mitter N."/>
        </authorList>
    </citation>
    <scope>NUCLEOTIDE SEQUENCE [LARGE SCALE GENOMIC DNA]</scope>
    <source>
        <strain evidence="2">cv. Hass</strain>
    </source>
</reference>
<evidence type="ECO:0000313" key="2">
    <source>
        <dbReference type="Proteomes" id="UP001234297"/>
    </source>
</evidence>
<protein>
    <submittedName>
        <fullName evidence="1">Uncharacterized protein</fullName>
    </submittedName>
</protein>
<keyword evidence="2" id="KW-1185">Reference proteome</keyword>
<gene>
    <name evidence="1" type="ORF">MRB53_031344</name>
</gene>
<organism evidence="1 2">
    <name type="scientific">Persea americana</name>
    <name type="common">Avocado</name>
    <dbReference type="NCBI Taxonomy" id="3435"/>
    <lineage>
        <taxon>Eukaryota</taxon>
        <taxon>Viridiplantae</taxon>
        <taxon>Streptophyta</taxon>
        <taxon>Embryophyta</taxon>
        <taxon>Tracheophyta</taxon>
        <taxon>Spermatophyta</taxon>
        <taxon>Magnoliopsida</taxon>
        <taxon>Magnoliidae</taxon>
        <taxon>Laurales</taxon>
        <taxon>Lauraceae</taxon>
        <taxon>Persea</taxon>
    </lineage>
</organism>
<dbReference type="EMBL" id="CM056818">
    <property type="protein sequence ID" value="KAJ8622815.1"/>
    <property type="molecule type" value="Genomic_DNA"/>
</dbReference>
<proteinExistence type="predicted"/>
<accession>A0ACC2KNU1</accession>
<sequence length="216" mass="23912">MKPNLQRLLLNEEAAFNGGSALTSTQDHLPPPPVHPTTTSTIDSSMAVTILVLLAALFFMAFFTIYARRVAEDTATDISRRRIRAAQSRGGTTRPRGVDPTTLRSLPIIAYHGCGGKNPLLCAVCLSEFEEKETVKIIPACGHGYHPKCIDSWLVSRGSCPLCRSTRLFPSEGEVRLEVFDEMPERVREGLGVMRRTRSWCESYGRGALLQRSNSF</sequence>
<comment type="caution">
    <text evidence="1">The sequence shown here is derived from an EMBL/GenBank/DDBJ whole genome shotgun (WGS) entry which is preliminary data.</text>
</comment>
<name>A0ACC2KNU1_PERAE</name>
<dbReference type="Proteomes" id="UP001234297">
    <property type="component" value="Chromosome 10"/>
</dbReference>
<evidence type="ECO:0000313" key="1">
    <source>
        <dbReference type="EMBL" id="KAJ8622815.1"/>
    </source>
</evidence>